<protein>
    <submittedName>
        <fullName evidence="1">Uncharacterized protein</fullName>
    </submittedName>
</protein>
<dbReference type="AlphaFoldDB" id="A0A4U5PFY9"/>
<sequence>MERTREWDSAEQETTDHNSIVRILCYKSRNSHLQPINHEYLSLNSSLGRQVTIIVVMVANTEQFDSLIGAVQADLRKKHATNLTLRPLFLKSRGESCAIRARTVVRVTGIHRWLTTGSVSEEEDNPLWDKERFFGRSGLFTGVQWLLYVDQF</sequence>
<dbReference type="Proteomes" id="UP000298663">
    <property type="component" value="Unassembled WGS sequence"/>
</dbReference>
<name>A0A4U5PFY9_STECR</name>
<proteinExistence type="predicted"/>
<keyword evidence="2" id="KW-1185">Reference proteome</keyword>
<reference evidence="1 2" key="2">
    <citation type="journal article" date="2019" name="G3 (Bethesda)">
        <title>Hybrid Assembly of the Genome of the Entomopathogenic Nematode Steinernema carpocapsae Identifies the X-Chromosome.</title>
        <authorList>
            <person name="Serra L."/>
            <person name="Macchietto M."/>
            <person name="Macias-Munoz A."/>
            <person name="McGill C.J."/>
            <person name="Rodriguez I.M."/>
            <person name="Rodriguez B."/>
            <person name="Murad R."/>
            <person name="Mortazavi A."/>
        </authorList>
    </citation>
    <scope>NUCLEOTIDE SEQUENCE [LARGE SCALE GENOMIC DNA]</scope>
    <source>
        <strain evidence="1 2">ALL</strain>
    </source>
</reference>
<reference evidence="1 2" key="1">
    <citation type="journal article" date="2015" name="Genome Biol.">
        <title>Comparative genomics of Steinernema reveals deeply conserved gene regulatory networks.</title>
        <authorList>
            <person name="Dillman A.R."/>
            <person name="Macchietto M."/>
            <person name="Porter C.F."/>
            <person name="Rogers A."/>
            <person name="Williams B."/>
            <person name="Antoshechkin I."/>
            <person name="Lee M.M."/>
            <person name="Goodwin Z."/>
            <person name="Lu X."/>
            <person name="Lewis E.E."/>
            <person name="Goodrich-Blair H."/>
            <person name="Stock S.P."/>
            <person name="Adams B.J."/>
            <person name="Sternberg P.W."/>
            <person name="Mortazavi A."/>
        </authorList>
    </citation>
    <scope>NUCLEOTIDE SEQUENCE [LARGE SCALE GENOMIC DNA]</scope>
    <source>
        <strain evidence="1 2">ALL</strain>
    </source>
</reference>
<dbReference type="EMBL" id="AZBU02000002">
    <property type="protein sequence ID" value="TKR95286.1"/>
    <property type="molecule type" value="Genomic_DNA"/>
</dbReference>
<comment type="caution">
    <text evidence="1">The sequence shown here is derived from an EMBL/GenBank/DDBJ whole genome shotgun (WGS) entry which is preliminary data.</text>
</comment>
<gene>
    <name evidence="1" type="ORF">L596_009475</name>
</gene>
<accession>A0A4U5PFY9</accession>
<evidence type="ECO:0000313" key="2">
    <source>
        <dbReference type="Proteomes" id="UP000298663"/>
    </source>
</evidence>
<organism evidence="1 2">
    <name type="scientific">Steinernema carpocapsae</name>
    <name type="common">Entomopathogenic nematode</name>
    <dbReference type="NCBI Taxonomy" id="34508"/>
    <lineage>
        <taxon>Eukaryota</taxon>
        <taxon>Metazoa</taxon>
        <taxon>Ecdysozoa</taxon>
        <taxon>Nematoda</taxon>
        <taxon>Chromadorea</taxon>
        <taxon>Rhabditida</taxon>
        <taxon>Tylenchina</taxon>
        <taxon>Panagrolaimomorpha</taxon>
        <taxon>Strongyloidoidea</taxon>
        <taxon>Steinernematidae</taxon>
        <taxon>Steinernema</taxon>
    </lineage>
</organism>
<evidence type="ECO:0000313" key="1">
    <source>
        <dbReference type="EMBL" id="TKR95286.1"/>
    </source>
</evidence>